<organism evidence="2 3">
    <name type="scientific">Aspergillus versicolor CBS 583.65</name>
    <dbReference type="NCBI Taxonomy" id="1036611"/>
    <lineage>
        <taxon>Eukaryota</taxon>
        <taxon>Fungi</taxon>
        <taxon>Dikarya</taxon>
        <taxon>Ascomycota</taxon>
        <taxon>Pezizomycotina</taxon>
        <taxon>Eurotiomycetes</taxon>
        <taxon>Eurotiomycetidae</taxon>
        <taxon>Eurotiales</taxon>
        <taxon>Aspergillaceae</taxon>
        <taxon>Aspergillus</taxon>
        <taxon>Aspergillus subgen. Nidulantes</taxon>
    </lineage>
</organism>
<accession>A0A1L9P3H3</accession>
<proteinExistence type="predicted"/>
<feature type="chain" id="PRO_5009887257" description="Secreted protein" evidence="1">
    <location>
        <begin position="25"/>
        <end position="73"/>
    </location>
</feature>
<dbReference type="RefSeq" id="XP_040661809.1">
    <property type="nucleotide sequence ID" value="XM_040809467.1"/>
</dbReference>
<name>A0A1L9P3H3_ASPVE</name>
<gene>
    <name evidence="2" type="ORF">ASPVEDRAFT_215454</name>
</gene>
<dbReference type="EMBL" id="KV878125">
    <property type="protein sequence ID" value="OJI96046.1"/>
    <property type="molecule type" value="Genomic_DNA"/>
</dbReference>
<reference evidence="3" key="1">
    <citation type="journal article" date="2017" name="Genome Biol.">
        <title>Comparative genomics reveals high biological diversity and specific adaptations in the industrially and medically important fungal genus Aspergillus.</title>
        <authorList>
            <person name="de Vries R.P."/>
            <person name="Riley R."/>
            <person name="Wiebenga A."/>
            <person name="Aguilar-Osorio G."/>
            <person name="Amillis S."/>
            <person name="Uchima C.A."/>
            <person name="Anderluh G."/>
            <person name="Asadollahi M."/>
            <person name="Askin M."/>
            <person name="Barry K."/>
            <person name="Battaglia E."/>
            <person name="Bayram O."/>
            <person name="Benocci T."/>
            <person name="Braus-Stromeyer S.A."/>
            <person name="Caldana C."/>
            <person name="Canovas D."/>
            <person name="Cerqueira G.C."/>
            <person name="Chen F."/>
            <person name="Chen W."/>
            <person name="Choi C."/>
            <person name="Clum A."/>
            <person name="Dos Santos R.A."/>
            <person name="Damasio A.R."/>
            <person name="Diallinas G."/>
            <person name="Emri T."/>
            <person name="Fekete E."/>
            <person name="Flipphi M."/>
            <person name="Freyberg S."/>
            <person name="Gallo A."/>
            <person name="Gournas C."/>
            <person name="Habgood R."/>
            <person name="Hainaut M."/>
            <person name="Harispe M.L."/>
            <person name="Henrissat B."/>
            <person name="Hilden K.S."/>
            <person name="Hope R."/>
            <person name="Hossain A."/>
            <person name="Karabika E."/>
            <person name="Karaffa L."/>
            <person name="Karanyi Z."/>
            <person name="Krasevec N."/>
            <person name="Kuo A."/>
            <person name="Kusch H."/>
            <person name="LaButti K."/>
            <person name="Lagendijk E.L."/>
            <person name="Lapidus A."/>
            <person name="Levasseur A."/>
            <person name="Lindquist E."/>
            <person name="Lipzen A."/>
            <person name="Logrieco A.F."/>
            <person name="MacCabe A."/>
            <person name="Maekelae M.R."/>
            <person name="Malavazi I."/>
            <person name="Melin P."/>
            <person name="Meyer V."/>
            <person name="Mielnichuk N."/>
            <person name="Miskei M."/>
            <person name="Molnar A.P."/>
            <person name="Mule G."/>
            <person name="Ngan C.Y."/>
            <person name="Orejas M."/>
            <person name="Orosz E."/>
            <person name="Ouedraogo J.P."/>
            <person name="Overkamp K.M."/>
            <person name="Park H.-S."/>
            <person name="Perrone G."/>
            <person name="Piumi F."/>
            <person name="Punt P.J."/>
            <person name="Ram A.F."/>
            <person name="Ramon A."/>
            <person name="Rauscher S."/>
            <person name="Record E."/>
            <person name="Riano-Pachon D.M."/>
            <person name="Robert V."/>
            <person name="Roehrig J."/>
            <person name="Ruller R."/>
            <person name="Salamov A."/>
            <person name="Salih N.S."/>
            <person name="Samson R.A."/>
            <person name="Sandor E."/>
            <person name="Sanguinetti M."/>
            <person name="Schuetze T."/>
            <person name="Sepcic K."/>
            <person name="Shelest E."/>
            <person name="Sherlock G."/>
            <person name="Sophianopoulou V."/>
            <person name="Squina F.M."/>
            <person name="Sun H."/>
            <person name="Susca A."/>
            <person name="Todd R.B."/>
            <person name="Tsang A."/>
            <person name="Unkles S.E."/>
            <person name="van de Wiele N."/>
            <person name="van Rossen-Uffink D."/>
            <person name="Oliveira J.V."/>
            <person name="Vesth T.C."/>
            <person name="Visser J."/>
            <person name="Yu J.-H."/>
            <person name="Zhou M."/>
            <person name="Andersen M.R."/>
            <person name="Archer D.B."/>
            <person name="Baker S.E."/>
            <person name="Benoit I."/>
            <person name="Brakhage A.A."/>
            <person name="Braus G.H."/>
            <person name="Fischer R."/>
            <person name="Frisvad J.C."/>
            <person name="Goldman G.H."/>
            <person name="Houbraken J."/>
            <person name="Oakley B."/>
            <person name="Pocsi I."/>
            <person name="Scazzocchio C."/>
            <person name="Seiboth B."/>
            <person name="vanKuyk P.A."/>
            <person name="Wortman J."/>
            <person name="Dyer P.S."/>
            <person name="Grigoriev I.V."/>
        </authorList>
    </citation>
    <scope>NUCLEOTIDE SEQUENCE [LARGE SCALE GENOMIC DNA]</scope>
    <source>
        <strain evidence="3">CBS 583.65</strain>
    </source>
</reference>
<evidence type="ECO:0008006" key="4">
    <source>
        <dbReference type="Google" id="ProtNLM"/>
    </source>
</evidence>
<dbReference type="GeneID" id="63724978"/>
<dbReference type="Proteomes" id="UP000184073">
    <property type="component" value="Unassembled WGS sequence"/>
</dbReference>
<evidence type="ECO:0000256" key="1">
    <source>
        <dbReference type="SAM" id="SignalP"/>
    </source>
</evidence>
<dbReference type="AlphaFoldDB" id="A0A1L9P3H3"/>
<dbReference type="VEuPathDB" id="FungiDB:ASPVEDRAFT_215454"/>
<feature type="signal peptide" evidence="1">
    <location>
        <begin position="1"/>
        <end position="24"/>
    </location>
</feature>
<protein>
    <recommendedName>
        <fullName evidence="4">Secreted protein</fullName>
    </recommendedName>
</protein>
<sequence length="73" mass="8214">MMHLEIKWCGFLVQLSPCLVRAYCHGMEGPGGLDVFFLECACIYSEPLPCYLGRPCKVWLSCRVGYVVPRVGD</sequence>
<keyword evidence="1" id="KW-0732">Signal</keyword>
<evidence type="ECO:0000313" key="3">
    <source>
        <dbReference type="Proteomes" id="UP000184073"/>
    </source>
</evidence>
<evidence type="ECO:0000313" key="2">
    <source>
        <dbReference type="EMBL" id="OJI96046.1"/>
    </source>
</evidence>
<keyword evidence="3" id="KW-1185">Reference proteome</keyword>